<dbReference type="Gene3D" id="1.10.287.1490">
    <property type="match status" value="1"/>
</dbReference>
<name>A0A834DFM4_9CHIR</name>
<dbReference type="InterPro" id="IPR019513">
    <property type="entry name" value="Centromere_CenpF_leu-rich_rpt"/>
</dbReference>
<feature type="coiled-coil region" evidence="1">
    <location>
        <begin position="612"/>
        <end position="721"/>
    </location>
</feature>
<keyword evidence="1" id="KW-0175">Coiled coil</keyword>
<dbReference type="Proteomes" id="UP000664940">
    <property type="component" value="Unassembled WGS sequence"/>
</dbReference>
<dbReference type="PANTHER" id="PTHR18874:SF10">
    <property type="entry name" value="CENTROMERE PROTEIN F"/>
    <property type="match status" value="1"/>
</dbReference>
<dbReference type="GO" id="GO:0051310">
    <property type="term" value="P:metaphase chromosome alignment"/>
    <property type="evidence" value="ECO:0007669"/>
    <property type="project" value="TreeGrafter"/>
</dbReference>
<feature type="domain" description="Centromere protein Cenp-F leucine-rich repeat-containing" evidence="3">
    <location>
        <begin position="276"/>
        <end position="389"/>
    </location>
</feature>
<evidence type="ECO:0000259" key="3">
    <source>
        <dbReference type="Pfam" id="PF10473"/>
    </source>
</evidence>
<dbReference type="GO" id="GO:0070840">
    <property type="term" value="F:dynein complex binding"/>
    <property type="evidence" value="ECO:0007669"/>
    <property type="project" value="InterPro"/>
</dbReference>
<gene>
    <name evidence="4" type="ORF">HJG60_008984</name>
</gene>
<dbReference type="GO" id="GO:0000278">
    <property type="term" value="P:mitotic cell cycle"/>
    <property type="evidence" value="ECO:0007669"/>
    <property type="project" value="TreeGrafter"/>
</dbReference>
<evidence type="ECO:0000256" key="1">
    <source>
        <dbReference type="SAM" id="Coils"/>
    </source>
</evidence>
<dbReference type="EMBL" id="JABVXQ010000014">
    <property type="protein sequence ID" value="KAF6078041.1"/>
    <property type="molecule type" value="Genomic_DNA"/>
</dbReference>
<feature type="domain" description="Centromere protein Cenp-F leucine-rich repeat-containing" evidence="3">
    <location>
        <begin position="432"/>
        <end position="563"/>
    </location>
</feature>
<reference evidence="4 5" key="1">
    <citation type="journal article" date="2020" name="Nature">
        <title>Six reference-quality genomes reveal evolution of bat adaptations.</title>
        <authorList>
            <person name="Jebb D."/>
            <person name="Huang Z."/>
            <person name="Pippel M."/>
            <person name="Hughes G.M."/>
            <person name="Lavrichenko K."/>
            <person name="Devanna P."/>
            <person name="Winkler S."/>
            <person name="Jermiin L.S."/>
            <person name="Skirmuntt E.C."/>
            <person name="Katzourakis A."/>
            <person name="Burkitt-Gray L."/>
            <person name="Ray D.A."/>
            <person name="Sullivan K.A.M."/>
            <person name="Roscito J.G."/>
            <person name="Kirilenko B.M."/>
            <person name="Davalos L.M."/>
            <person name="Corthals A.P."/>
            <person name="Power M.L."/>
            <person name="Jones G."/>
            <person name="Ransome R.D."/>
            <person name="Dechmann D.K.N."/>
            <person name="Locatelli A.G."/>
            <person name="Puechmaille S.J."/>
            <person name="Fedrigo O."/>
            <person name="Jarvis E.D."/>
            <person name="Hiller M."/>
            <person name="Vernes S.C."/>
            <person name="Myers E.W."/>
            <person name="Teeling E.C."/>
        </authorList>
    </citation>
    <scope>NUCLEOTIDE SEQUENCE [LARGE SCALE GENOMIC DNA]</scope>
    <source>
        <strain evidence="4">Bat1K_MPI-CBG_1</strain>
    </source>
</reference>
<protein>
    <recommendedName>
        <fullName evidence="3">Centromere protein Cenp-F leucine-rich repeat-containing domain-containing protein</fullName>
    </recommendedName>
</protein>
<dbReference type="Pfam" id="PF10473">
    <property type="entry name" value="CENP-F_leu_zip"/>
    <property type="match status" value="2"/>
</dbReference>
<dbReference type="AlphaFoldDB" id="A0A834DFM4"/>
<evidence type="ECO:0000313" key="4">
    <source>
        <dbReference type="EMBL" id="KAF6078041.1"/>
    </source>
</evidence>
<dbReference type="GO" id="GO:0042803">
    <property type="term" value="F:protein homodimerization activity"/>
    <property type="evidence" value="ECO:0007669"/>
    <property type="project" value="InterPro"/>
</dbReference>
<dbReference type="InterPro" id="IPR043513">
    <property type="entry name" value="Cenp-F"/>
</dbReference>
<comment type="caution">
    <text evidence="4">The sequence shown here is derived from an EMBL/GenBank/DDBJ whole genome shotgun (WGS) entry which is preliminary data.</text>
</comment>
<dbReference type="GO" id="GO:0010389">
    <property type="term" value="P:regulation of G2/M transition of mitotic cell cycle"/>
    <property type="evidence" value="ECO:0007669"/>
    <property type="project" value="TreeGrafter"/>
</dbReference>
<accession>A0A834DFM4</accession>
<feature type="region of interest" description="Disordered" evidence="2">
    <location>
        <begin position="464"/>
        <end position="486"/>
    </location>
</feature>
<sequence length="733" mass="84488">MKKENSFLKSQSEQSAREVCHLQEELKKTKQCLSQSQDFAEEMRAKNASQETTLRDLQEKINQQENSLTSEKLKLALADLEKQCDGSQALFKEREHHIEQALQGRSDHRDTHRSGEHAWESKDLHVICDRDVQQDLSPKTEKVTETVAVDLVAEGPQEQSFKDKAHLQEKLQGLIKDLQTLSLGRNQQENQNEHMSHKKESLVRESKCLQNKLCELQQEDLTFTKNLEATGMQKGEVATRLSSTQDQEHLKVNDLSVSIEADKSKRLEEMKGTDSKEDNLASQLQMAGKKHEATILHAEHSKAEVETLKTQIQSMKKQLTASELDLIRITSEKENLTQQLQEKQGQVTELDTLRSSLLHLLEAKEEENRRMQEESKAEGEMLEKELKELMKEVAALCDDSQARTFPEESSPLQRVQQLHKSIKKLKDQVEDDDKKQFFVLAKLQETKHQAESFKGEVDQLEKELKKAKKTHERATREAQSSKAEVDKLKAKLEEMAPSLKDLRSEKEKLTKELQKAQDRVRELEQLKASFDNRSREKEQEIVRVKQECKAVQERLQAQIKDLKDKRPSLADGHGTWQAREQGLSAQVAYLQLEKCQLLQGLDQARGHSSMLLSSVNGLVQELEDSKDKLKKREQEITLLKHKIQDQEEQVCKLSQRGGEPQLLKKQKELESLTVQLERKIQRLQSKNDTLQDTYQVLQNSSRHLQKDLESIEMEKQSYVERVSGFSYICICCQ</sequence>
<dbReference type="GO" id="GO:0005634">
    <property type="term" value="C:nucleus"/>
    <property type="evidence" value="ECO:0007669"/>
    <property type="project" value="TreeGrafter"/>
</dbReference>
<evidence type="ECO:0000256" key="2">
    <source>
        <dbReference type="SAM" id="MobiDB-lite"/>
    </source>
</evidence>
<dbReference type="GO" id="GO:0000775">
    <property type="term" value="C:chromosome, centromeric region"/>
    <property type="evidence" value="ECO:0007669"/>
    <property type="project" value="InterPro"/>
</dbReference>
<dbReference type="GO" id="GO:0000922">
    <property type="term" value="C:spindle pole"/>
    <property type="evidence" value="ECO:0007669"/>
    <property type="project" value="TreeGrafter"/>
</dbReference>
<dbReference type="GO" id="GO:0008017">
    <property type="term" value="F:microtubule binding"/>
    <property type="evidence" value="ECO:0007669"/>
    <property type="project" value="InterPro"/>
</dbReference>
<proteinExistence type="predicted"/>
<dbReference type="PANTHER" id="PTHR18874">
    <property type="entry name" value="CMF/LEK/CENP CELL DIVISION-RELATED"/>
    <property type="match status" value="1"/>
</dbReference>
<feature type="coiled-coil region" evidence="1">
    <location>
        <begin position="40"/>
        <end position="74"/>
    </location>
</feature>
<evidence type="ECO:0000313" key="5">
    <source>
        <dbReference type="Proteomes" id="UP000664940"/>
    </source>
</evidence>
<dbReference type="SUPFAM" id="SSF57997">
    <property type="entry name" value="Tropomyosin"/>
    <property type="match status" value="1"/>
</dbReference>
<organism evidence="4 5">
    <name type="scientific">Phyllostomus discolor</name>
    <name type="common">pale spear-nosed bat</name>
    <dbReference type="NCBI Taxonomy" id="89673"/>
    <lineage>
        <taxon>Eukaryota</taxon>
        <taxon>Metazoa</taxon>
        <taxon>Chordata</taxon>
        <taxon>Craniata</taxon>
        <taxon>Vertebrata</taxon>
        <taxon>Euteleostomi</taxon>
        <taxon>Mammalia</taxon>
        <taxon>Eutheria</taxon>
        <taxon>Laurasiatheria</taxon>
        <taxon>Chiroptera</taxon>
        <taxon>Yangochiroptera</taxon>
        <taxon>Phyllostomidae</taxon>
        <taxon>Phyllostominae</taxon>
        <taxon>Phyllostomus</taxon>
    </lineage>
</organism>